<dbReference type="STRING" id="205917.A0A4Y9YU77"/>
<evidence type="ECO:0000256" key="6">
    <source>
        <dbReference type="ARBA" id="ARBA00040165"/>
    </source>
</evidence>
<organism evidence="9 10">
    <name type="scientific">Dentipellis fragilis</name>
    <dbReference type="NCBI Taxonomy" id="205917"/>
    <lineage>
        <taxon>Eukaryota</taxon>
        <taxon>Fungi</taxon>
        <taxon>Dikarya</taxon>
        <taxon>Basidiomycota</taxon>
        <taxon>Agaricomycotina</taxon>
        <taxon>Agaricomycetes</taxon>
        <taxon>Russulales</taxon>
        <taxon>Hericiaceae</taxon>
        <taxon>Dentipellis</taxon>
    </lineage>
</organism>
<dbReference type="Gene3D" id="1.20.5.170">
    <property type="match status" value="1"/>
</dbReference>
<keyword evidence="4" id="KW-0804">Transcription</keyword>
<dbReference type="SUPFAM" id="SSF57959">
    <property type="entry name" value="Leucine zipper domain"/>
    <property type="match status" value="1"/>
</dbReference>
<dbReference type="GO" id="GO:0005634">
    <property type="term" value="C:nucleus"/>
    <property type="evidence" value="ECO:0007669"/>
    <property type="project" value="TreeGrafter"/>
</dbReference>
<comment type="caution">
    <text evidence="9">The sequence shown here is derived from an EMBL/GenBank/DDBJ whole genome shotgun (WGS) entry which is preliminary data.</text>
</comment>
<dbReference type="InterPro" id="IPR052470">
    <property type="entry name" value="ER_Stress-Reg_TF"/>
</dbReference>
<dbReference type="AlphaFoldDB" id="A0A4Y9YU77"/>
<dbReference type="InterPro" id="IPR004827">
    <property type="entry name" value="bZIP"/>
</dbReference>
<evidence type="ECO:0000256" key="2">
    <source>
        <dbReference type="ARBA" id="ARBA00023015"/>
    </source>
</evidence>
<dbReference type="CDD" id="cd14812">
    <property type="entry name" value="bZIP_u3"/>
    <property type="match status" value="1"/>
</dbReference>
<feature type="compositionally biased region" description="Pro residues" evidence="7">
    <location>
        <begin position="192"/>
        <end position="203"/>
    </location>
</feature>
<dbReference type="PANTHER" id="PTHR46542:SF1">
    <property type="entry name" value="X-BOX BINDING PROTEIN 1"/>
    <property type="match status" value="1"/>
</dbReference>
<feature type="compositionally biased region" description="Low complexity" evidence="7">
    <location>
        <begin position="204"/>
        <end position="215"/>
    </location>
</feature>
<feature type="compositionally biased region" description="Basic and acidic residues" evidence="7">
    <location>
        <begin position="114"/>
        <end position="133"/>
    </location>
</feature>
<keyword evidence="1" id="KW-0832">Ubl conjugation</keyword>
<feature type="compositionally biased region" description="Low complexity" evidence="7">
    <location>
        <begin position="180"/>
        <end position="191"/>
    </location>
</feature>
<evidence type="ECO:0000256" key="5">
    <source>
        <dbReference type="ARBA" id="ARBA00023242"/>
    </source>
</evidence>
<evidence type="ECO:0000256" key="1">
    <source>
        <dbReference type="ARBA" id="ARBA00022843"/>
    </source>
</evidence>
<dbReference type="Pfam" id="PF07716">
    <property type="entry name" value="bZIP_2"/>
    <property type="match status" value="1"/>
</dbReference>
<feature type="compositionally biased region" description="Polar residues" evidence="7">
    <location>
        <begin position="1"/>
        <end position="16"/>
    </location>
</feature>
<sequence length="364" mass="38377">MTRSSSSFVDPTTLSLPSAANSPESSTSSLPSTSASAKTRPPPSTSADGPPRKRSRTDMTPEERKEARAHRNRIAAQNSRDKRKAQFSHLEQRIAELESENRTLRASMGLTALRETEEQKAAEQAREQENRELRERIRTLESGWDAIIKALQTHGLPAGFPGLTPQAPTQTPTPRPEPRSPSSSHPTTFPVFIPPSPVFPLSPAPSQSSLSSSSPTGGLDATQLSSLDLSDVAMGLTTSPFGELCTASAPSDDIDEAAMEDLFREILAPSPTVSAAQVPVPAAAAAPPHSAAVSMSVSARETATDFGRDCEAEAEMQRLLDMLPTAGDGASMGLLTGLDISSGLDLDLGAWELGTGAPLGAQVF</sequence>
<feature type="compositionally biased region" description="Low complexity" evidence="7">
    <location>
        <begin position="17"/>
        <end position="39"/>
    </location>
</feature>
<keyword evidence="5" id="KW-0539">Nucleus</keyword>
<evidence type="ECO:0000259" key="8">
    <source>
        <dbReference type="PROSITE" id="PS50217"/>
    </source>
</evidence>
<dbReference type="OrthoDB" id="295274at2759"/>
<dbReference type="PROSITE" id="PS00036">
    <property type="entry name" value="BZIP_BASIC"/>
    <property type="match status" value="1"/>
</dbReference>
<keyword evidence="3" id="KW-0238">DNA-binding</keyword>
<keyword evidence="10" id="KW-1185">Reference proteome</keyword>
<dbReference type="Proteomes" id="UP000298327">
    <property type="component" value="Unassembled WGS sequence"/>
</dbReference>
<name>A0A4Y9YU77_9AGAM</name>
<evidence type="ECO:0000313" key="9">
    <source>
        <dbReference type="EMBL" id="TFY65732.1"/>
    </source>
</evidence>
<reference evidence="9 10" key="1">
    <citation type="submission" date="2019-02" db="EMBL/GenBank/DDBJ databases">
        <title>Genome sequencing of the rare red list fungi Dentipellis fragilis.</title>
        <authorList>
            <person name="Buettner E."/>
            <person name="Kellner H."/>
        </authorList>
    </citation>
    <scope>NUCLEOTIDE SEQUENCE [LARGE SCALE GENOMIC DNA]</scope>
    <source>
        <strain evidence="9 10">DSM 105465</strain>
    </source>
</reference>
<proteinExistence type="predicted"/>
<evidence type="ECO:0000256" key="3">
    <source>
        <dbReference type="ARBA" id="ARBA00023125"/>
    </source>
</evidence>
<accession>A0A4Y9YU77</accession>
<protein>
    <recommendedName>
        <fullName evidence="6">X-box-binding protein 1</fullName>
    </recommendedName>
</protein>
<feature type="region of interest" description="Disordered" evidence="7">
    <location>
        <begin position="155"/>
        <end position="222"/>
    </location>
</feature>
<dbReference type="PROSITE" id="PS50217">
    <property type="entry name" value="BZIP"/>
    <property type="match status" value="1"/>
</dbReference>
<feature type="region of interest" description="Disordered" evidence="7">
    <location>
        <begin position="107"/>
        <end position="133"/>
    </location>
</feature>
<dbReference type="GO" id="GO:0000977">
    <property type="term" value="F:RNA polymerase II transcription regulatory region sequence-specific DNA binding"/>
    <property type="evidence" value="ECO:0007669"/>
    <property type="project" value="TreeGrafter"/>
</dbReference>
<evidence type="ECO:0000256" key="7">
    <source>
        <dbReference type="SAM" id="MobiDB-lite"/>
    </source>
</evidence>
<dbReference type="PANTHER" id="PTHR46542">
    <property type="entry name" value="X-BOX BINDING PROTEIN 1"/>
    <property type="match status" value="1"/>
</dbReference>
<dbReference type="EMBL" id="SEOQ01000313">
    <property type="protein sequence ID" value="TFY65732.1"/>
    <property type="molecule type" value="Genomic_DNA"/>
</dbReference>
<evidence type="ECO:0000256" key="4">
    <source>
        <dbReference type="ARBA" id="ARBA00023163"/>
    </source>
</evidence>
<dbReference type="GO" id="GO:0000981">
    <property type="term" value="F:DNA-binding transcription factor activity, RNA polymerase II-specific"/>
    <property type="evidence" value="ECO:0007669"/>
    <property type="project" value="TreeGrafter"/>
</dbReference>
<gene>
    <name evidence="9" type="ORF">EVG20_g5351</name>
</gene>
<dbReference type="InterPro" id="IPR046347">
    <property type="entry name" value="bZIP_sf"/>
</dbReference>
<evidence type="ECO:0000313" key="10">
    <source>
        <dbReference type="Proteomes" id="UP000298327"/>
    </source>
</evidence>
<dbReference type="SMART" id="SM00338">
    <property type="entry name" value="BRLZ"/>
    <property type="match status" value="1"/>
</dbReference>
<feature type="compositionally biased region" description="Basic and acidic residues" evidence="7">
    <location>
        <begin position="56"/>
        <end position="66"/>
    </location>
</feature>
<feature type="region of interest" description="Disordered" evidence="7">
    <location>
        <begin position="1"/>
        <end position="87"/>
    </location>
</feature>
<keyword evidence="2" id="KW-0805">Transcription regulation</keyword>
<feature type="domain" description="BZIP" evidence="8">
    <location>
        <begin position="62"/>
        <end position="108"/>
    </location>
</feature>